<proteinExistence type="predicted"/>
<gene>
    <name evidence="1" type="ORF">GL267_08410</name>
</gene>
<dbReference type="RefSeq" id="WP_163097902.1">
    <property type="nucleotide sequence ID" value="NZ_CP127523.1"/>
</dbReference>
<accession>A0A845UDG6</accession>
<protein>
    <submittedName>
        <fullName evidence="1">Bacilysin biosynthesis protein BacA</fullName>
    </submittedName>
</protein>
<evidence type="ECO:0000313" key="1">
    <source>
        <dbReference type="EMBL" id="NDU42660.1"/>
    </source>
</evidence>
<organism evidence="1">
    <name type="scientific">Acidithiobacillus ferrianus</name>
    <dbReference type="NCBI Taxonomy" id="2678518"/>
    <lineage>
        <taxon>Bacteria</taxon>
        <taxon>Pseudomonadati</taxon>
        <taxon>Pseudomonadota</taxon>
        <taxon>Acidithiobacillia</taxon>
        <taxon>Acidithiobacillales</taxon>
        <taxon>Acidithiobacillaceae</taxon>
        <taxon>Acidithiobacillus</taxon>
    </lineage>
</organism>
<dbReference type="EMBL" id="WNJL01000034">
    <property type="protein sequence ID" value="NDU42660.1"/>
    <property type="molecule type" value="Genomic_DNA"/>
</dbReference>
<reference evidence="1" key="1">
    <citation type="submission" date="2019-11" db="EMBL/GenBank/DDBJ databases">
        <title>Acidithiobacillus ferrianus sp. nov.: a facultatively anaerobic and extremely acidophilic chemolithoautotroph.</title>
        <authorList>
            <person name="Norris P.R."/>
            <person name="Falagan C."/>
            <person name="Moya-Beltran A."/>
            <person name="Castro M."/>
            <person name="Quatrini R."/>
            <person name="Johnson D.B."/>
        </authorList>
    </citation>
    <scope>NUCLEOTIDE SEQUENCE [LARGE SCALE GENOMIC DNA]</scope>
    <source>
        <strain evidence="1">MG</strain>
    </source>
</reference>
<dbReference type="AlphaFoldDB" id="A0A845UDG6"/>
<comment type="caution">
    <text evidence="1">The sequence shown here is derived from an EMBL/GenBank/DDBJ whole genome shotgun (WGS) entry which is preliminary data.</text>
</comment>
<dbReference type="SUPFAM" id="SSF53850">
    <property type="entry name" value="Periplasmic binding protein-like II"/>
    <property type="match status" value="1"/>
</dbReference>
<name>A0A845UDG6_9PROT</name>
<sequence length="219" mass="24291">MFPEMYSDPQARYSIWMERNPQPLGFLTSLCEHGRVRISTRGPDGTSSAAAARHIGSSADGDPPLLLRDSYEDAAEDVAAHRADCLVVANAYAGINRFYISKKLVLATAFPFMTPPYGVAIRRDAKRPENTFKLATHPAPRHLINDWFTVQQLSNLVVIEASSTSTAAKMVDAGEVCACITTEPARRKHKLAFITQTVRIPILWSVFVSTNHKIFLWST</sequence>